<evidence type="ECO:0000313" key="4">
    <source>
        <dbReference type="Proteomes" id="UP001339167"/>
    </source>
</evidence>
<comment type="caution">
    <text evidence="3">The sequence shown here is derived from an EMBL/GenBank/DDBJ whole genome shotgun (WGS) entry which is preliminary data.</text>
</comment>
<dbReference type="Pfam" id="PF04389">
    <property type="entry name" value="Peptidase_M28"/>
    <property type="match status" value="1"/>
</dbReference>
<dbReference type="PANTHER" id="PTHR12147:SF26">
    <property type="entry name" value="PEPTIDASE M28 DOMAIN-CONTAINING PROTEIN"/>
    <property type="match status" value="1"/>
</dbReference>
<feature type="region of interest" description="Disordered" evidence="1">
    <location>
        <begin position="538"/>
        <end position="565"/>
    </location>
</feature>
<dbReference type="Gene3D" id="3.40.630.10">
    <property type="entry name" value="Zn peptidases"/>
    <property type="match status" value="1"/>
</dbReference>
<protein>
    <submittedName>
        <fullName evidence="3">M28 family peptidase</fullName>
    </submittedName>
</protein>
<evidence type="ECO:0000259" key="2">
    <source>
        <dbReference type="Pfam" id="PF04389"/>
    </source>
</evidence>
<reference evidence="3 4" key="1">
    <citation type="submission" date="2023-06" db="EMBL/GenBank/DDBJ databases">
        <title>Alkalimonas sp., MEB004 an alkaliphilic bacterium isolated from Lonar Lake, India.</title>
        <authorList>
            <person name="Joshi A."/>
            <person name="Thite S."/>
        </authorList>
    </citation>
    <scope>NUCLEOTIDE SEQUENCE [LARGE SCALE GENOMIC DNA]</scope>
    <source>
        <strain evidence="3 4">MEB004</strain>
    </source>
</reference>
<accession>A0ABU7JIA3</accession>
<keyword evidence="4" id="KW-1185">Reference proteome</keyword>
<gene>
    <name evidence="3" type="ORF">QWF21_14180</name>
</gene>
<organism evidence="3 4">
    <name type="scientific">Alkalimonas mucilaginosa</name>
    <dbReference type="NCBI Taxonomy" id="3057676"/>
    <lineage>
        <taxon>Bacteria</taxon>
        <taxon>Pseudomonadati</taxon>
        <taxon>Pseudomonadota</taxon>
        <taxon>Gammaproteobacteria</taxon>
        <taxon>Alkalimonas</taxon>
    </lineage>
</organism>
<dbReference type="InterPro" id="IPR007484">
    <property type="entry name" value="Peptidase_M28"/>
</dbReference>
<dbReference type="InterPro" id="IPR045175">
    <property type="entry name" value="M28_fam"/>
</dbReference>
<feature type="compositionally biased region" description="Polar residues" evidence="1">
    <location>
        <begin position="547"/>
        <end position="557"/>
    </location>
</feature>
<proteinExistence type="predicted"/>
<feature type="domain" description="Peptidase M28" evidence="2">
    <location>
        <begin position="295"/>
        <end position="500"/>
    </location>
</feature>
<evidence type="ECO:0000256" key="1">
    <source>
        <dbReference type="SAM" id="MobiDB-lite"/>
    </source>
</evidence>
<dbReference type="Gene3D" id="3.50.30.30">
    <property type="match status" value="1"/>
</dbReference>
<dbReference type="RefSeq" id="WP_330088697.1">
    <property type="nucleotide sequence ID" value="NZ_JAUGZK010000012.1"/>
</dbReference>
<dbReference type="EMBL" id="JAUGZK010000012">
    <property type="protein sequence ID" value="MEE2025380.1"/>
    <property type="molecule type" value="Genomic_DNA"/>
</dbReference>
<evidence type="ECO:0000313" key="3">
    <source>
        <dbReference type="EMBL" id="MEE2025380.1"/>
    </source>
</evidence>
<sequence length="565" mass="62545">MPFSLRYLLLFGWILGVGWHPASYSAQPEPARIAGHMLFLADDLLEGRETGSRGHQIAARYLASQLQAFGLEPLPGYEDFQQQVPIRQSSLLQPYNRMVLHLPDGDHVFKTPQHYFLLPDLWAEQSAVTAEVVFVGYGLVSAHYGLDDYAGLDINGKLVMMLTGLPEHLPADEIAHLRQQRLQEAKARGAIGVIYLYTPKQQQVQPYQLFLHHFSLAPMMSWLTEQQVPGTNTHAFSAEAYLHHDAAAPFFQQAPLSASEVFALVEQQQLPGGFALNSTVTLERRSRHQSFESPNVLAVLPGSDPELRNDYLVVTAHSDHVGINQNLRYPQQAAIHNGAIDNAAGVAIVLEAARVLAAGPAPARSVLFLFPTAEERGLLGADYFVQNPPVPLERVIATLNIDAPLLLFPLADLLAYGADHSSLGDAVTRAAALEALTISPDPLPEQALFTRSDHYRFVEQGIPALFLMVGQQSRDPNIDGRAIWQRYLSQHYHQPSDSIAGLTAAFGGIYYDEGARLSRVLLHLIAELANDRQQPDWHRESFFHPSGPNQHAPSQHDQVLDENSR</sequence>
<dbReference type="PANTHER" id="PTHR12147">
    <property type="entry name" value="METALLOPEPTIDASE M28 FAMILY MEMBER"/>
    <property type="match status" value="1"/>
</dbReference>
<name>A0ABU7JIA3_9GAMM</name>
<dbReference type="InterPro" id="IPR046450">
    <property type="entry name" value="PA_dom_sf"/>
</dbReference>
<dbReference type="SUPFAM" id="SSF53187">
    <property type="entry name" value="Zn-dependent exopeptidases"/>
    <property type="match status" value="1"/>
</dbReference>
<dbReference type="SUPFAM" id="SSF52025">
    <property type="entry name" value="PA domain"/>
    <property type="match status" value="1"/>
</dbReference>
<dbReference type="Proteomes" id="UP001339167">
    <property type="component" value="Unassembled WGS sequence"/>
</dbReference>